<organism evidence="1 2">
    <name type="scientific">Trichonephila inaurata madagascariensis</name>
    <dbReference type="NCBI Taxonomy" id="2747483"/>
    <lineage>
        <taxon>Eukaryota</taxon>
        <taxon>Metazoa</taxon>
        <taxon>Ecdysozoa</taxon>
        <taxon>Arthropoda</taxon>
        <taxon>Chelicerata</taxon>
        <taxon>Arachnida</taxon>
        <taxon>Araneae</taxon>
        <taxon>Araneomorphae</taxon>
        <taxon>Entelegynae</taxon>
        <taxon>Araneoidea</taxon>
        <taxon>Nephilidae</taxon>
        <taxon>Trichonephila</taxon>
        <taxon>Trichonephila inaurata</taxon>
    </lineage>
</organism>
<gene>
    <name evidence="1" type="ORF">TNIN_83731</name>
</gene>
<sequence>MVVNIDPNFSHGQTLKVCRPQGGMSVLPSMCNFSQIVVLAAALGVSHVWRIREVFQSDSHGGFLKDNWLE</sequence>
<evidence type="ECO:0000313" key="1">
    <source>
        <dbReference type="EMBL" id="GFY75458.1"/>
    </source>
</evidence>
<accession>A0A8X6YN77</accession>
<dbReference type="EMBL" id="BMAV01021407">
    <property type="protein sequence ID" value="GFY75458.1"/>
    <property type="molecule type" value="Genomic_DNA"/>
</dbReference>
<name>A0A8X6YN77_9ARAC</name>
<keyword evidence="2" id="KW-1185">Reference proteome</keyword>
<protein>
    <submittedName>
        <fullName evidence="1">Uncharacterized protein</fullName>
    </submittedName>
</protein>
<evidence type="ECO:0000313" key="2">
    <source>
        <dbReference type="Proteomes" id="UP000886998"/>
    </source>
</evidence>
<dbReference type="AlphaFoldDB" id="A0A8X6YN77"/>
<reference evidence="1" key="1">
    <citation type="submission" date="2020-08" db="EMBL/GenBank/DDBJ databases">
        <title>Multicomponent nature underlies the extraordinary mechanical properties of spider dragline silk.</title>
        <authorList>
            <person name="Kono N."/>
            <person name="Nakamura H."/>
            <person name="Mori M."/>
            <person name="Yoshida Y."/>
            <person name="Ohtoshi R."/>
            <person name="Malay A.D."/>
            <person name="Moran D.A.P."/>
            <person name="Tomita M."/>
            <person name="Numata K."/>
            <person name="Arakawa K."/>
        </authorList>
    </citation>
    <scope>NUCLEOTIDE SEQUENCE</scope>
</reference>
<comment type="caution">
    <text evidence="1">The sequence shown here is derived from an EMBL/GenBank/DDBJ whole genome shotgun (WGS) entry which is preliminary data.</text>
</comment>
<dbReference type="Proteomes" id="UP000886998">
    <property type="component" value="Unassembled WGS sequence"/>
</dbReference>
<proteinExistence type="predicted"/>